<dbReference type="HAMAP" id="MF_02065">
    <property type="entry name" value="MltG"/>
    <property type="match status" value="1"/>
</dbReference>
<evidence type="ECO:0000313" key="9">
    <source>
        <dbReference type="Proteomes" id="UP001163878"/>
    </source>
</evidence>
<comment type="subcellular location">
    <subcellularLocation>
        <location evidence="7">Cell membrane</location>
        <topology evidence="7">Single-pass membrane protein</topology>
    </subcellularLocation>
</comment>
<keyword evidence="5 7" id="KW-0456">Lyase</keyword>
<evidence type="ECO:0000256" key="3">
    <source>
        <dbReference type="ARBA" id="ARBA00022989"/>
    </source>
</evidence>
<comment type="similarity">
    <text evidence="7">Belongs to the transglycosylase MltG family.</text>
</comment>
<keyword evidence="1 7" id="KW-1003">Cell membrane</keyword>
<feature type="site" description="Important for catalytic activity" evidence="7">
    <location>
        <position position="167"/>
    </location>
</feature>
<feature type="transmembrane region" description="Helical" evidence="7">
    <location>
        <begin position="23"/>
        <end position="42"/>
    </location>
</feature>
<keyword evidence="4 7" id="KW-0472">Membrane</keyword>
<keyword evidence="3 7" id="KW-1133">Transmembrane helix</keyword>
<name>A0ABY6I4Y0_STRPE</name>
<evidence type="ECO:0000256" key="6">
    <source>
        <dbReference type="ARBA" id="ARBA00023316"/>
    </source>
</evidence>
<dbReference type="EMBL" id="CP107567">
    <property type="protein sequence ID" value="UYQ60805.1"/>
    <property type="molecule type" value="Genomic_DNA"/>
</dbReference>
<evidence type="ECO:0000256" key="4">
    <source>
        <dbReference type="ARBA" id="ARBA00023136"/>
    </source>
</evidence>
<dbReference type="InterPro" id="IPR003770">
    <property type="entry name" value="MLTG-like"/>
</dbReference>
<evidence type="ECO:0000313" key="8">
    <source>
        <dbReference type="EMBL" id="UYQ60805.1"/>
    </source>
</evidence>
<sequence length="290" mass="30959">MTNEPPTPERPGRRPRLTRRGRLVLLTSALVTAAAALLVPLLTPEPQQRHRPPPPAPKTLVVPEGRRATQVYAAVDKALGVAAGTTRRVAGTAKLNLPAAAGGDPEGYLFPATYPVVDGKTTPASLLGFMVDTANQRFGTERVTSGARRLGLTPHQAVNVASIVQAEADTADDMGKVARVIQNRLARGMPLQMDSTINYALGRSTLDTTTADTRLESPYNTYERQGLPPSPIANPGEEAMHAAVAPPPGDWLYFVTVRPGDTRFTGSYEEHQRNVAEFNAARAEDRAGGG</sequence>
<accession>A0ABY6I4Y0</accession>
<dbReference type="EC" id="4.2.2.29" evidence="7"/>
<evidence type="ECO:0000256" key="7">
    <source>
        <dbReference type="HAMAP-Rule" id="MF_02065"/>
    </source>
</evidence>
<proteinExistence type="inferred from homology"/>
<keyword evidence="2 7" id="KW-0812">Transmembrane</keyword>
<dbReference type="Proteomes" id="UP001163878">
    <property type="component" value="Chromosome"/>
</dbReference>
<gene>
    <name evidence="7 8" type="primary">mltG</name>
    <name evidence="8" type="ORF">OGH68_04540</name>
</gene>
<dbReference type="NCBIfam" id="TIGR00247">
    <property type="entry name" value="endolytic transglycosylase MltG"/>
    <property type="match status" value="1"/>
</dbReference>
<evidence type="ECO:0000256" key="1">
    <source>
        <dbReference type="ARBA" id="ARBA00022475"/>
    </source>
</evidence>
<dbReference type="Pfam" id="PF02618">
    <property type="entry name" value="YceG"/>
    <property type="match status" value="1"/>
</dbReference>
<protein>
    <recommendedName>
        <fullName evidence="7">Endolytic murein transglycosylase</fullName>
        <ecNumber evidence="7">4.2.2.29</ecNumber>
    </recommendedName>
    <alternativeName>
        <fullName evidence="7">Peptidoglycan lytic transglycosylase</fullName>
    </alternativeName>
    <alternativeName>
        <fullName evidence="7">Peptidoglycan polymerization terminase</fullName>
    </alternativeName>
</protein>
<comment type="catalytic activity">
    <reaction evidence="7">
        <text>a peptidoglycan chain = a peptidoglycan chain with N-acetyl-1,6-anhydromuramyl-[peptide] at the reducing end + a peptidoglycan chain with N-acetylglucosamine at the non-reducing end.</text>
        <dbReference type="EC" id="4.2.2.29"/>
    </reaction>
</comment>
<dbReference type="Gene3D" id="3.30.160.60">
    <property type="entry name" value="Classic Zinc Finger"/>
    <property type="match status" value="1"/>
</dbReference>
<dbReference type="PANTHER" id="PTHR30518:SF2">
    <property type="entry name" value="ENDOLYTIC MUREIN TRANSGLYCOSYLASE"/>
    <property type="match status" value="1"/>
</dbReference>
<keyword evidence="6 7" id="KW-0961">Cell wall biogenesis/degradation</keyword>
<dbReference type="RefSeq" id="WP_264242011.1">
    <property type="nucleotide sequence ID" value="NZ_CP107567.1"/>
</dbReference>
<dbReference type="CDD" id="cd08010">
    <property type="entry name" value="MltG_like"/>
    <property type="match status" value="1"/>
</dbReference>
<organism evidence="8 9">
    <name type="scientific">Streptomyces peucetius</name>
    <dbReference type="NCBI Taxonomy" id="1950"/>
    <lineage>
        <taxon>Bacteria</taxon>
        <taxon>Bacillati</taxon>
        <taxon>Actinomycetota</taxon>
        <taxon>Actinomycetes</taxon>
        <taxon>Kitasatosporales</taxon>
        <taxon>Streptomycetaceae</taxon>
        <taxon>Streptomyces</taxon>
    </lineage>
</organism>
<evidence type="ECO:0000256" key="2">
    <source>
        <dbReference type="ARBA" id="ARBA00022692"/>
    </source>
</evidence>
<evidence type="ECO:0000256" key="5">
    <source>
        <dbReference type="ARBA" id="ARBA00023239"/>
    </source>
</evidence>
<dbReference type="PANTHER" id="PTHR30518">
    <property type="entry name" value="ENDOLYTIC MUREIN TRANSGLYCOSYLASE"/>
    <property type="match status" value="1"/>
</dbReference>
<keyword evidence="9" id="KW-1185">Reference proteome</keyword>
<comment type="function">
    <text evidence="7">Functions as a peptidoglycan terminase that cleaves nascent peptidoglycan strands endolytically to terminate their elongation.</text>
</comment>
<reference evidence="8" key="1">
    <citation type="submission" date="2022-10" db="EMBL/GenBank/DDBJ databases">
        <title>Cytochrome P450 Catalyzes Benzene Ring Formation in the Biosynthesis of Trialkyl-Substituted Aromatic Polyketides.</title>
        <authorList>
            <person name="Zhao E."/>
            <person name="Ge H."/>
        </authorList>
    </citation>
    <scope>NUCLEOTIDE SEQUENCE</scope>
    <source>
        <strain evidence="8">NA0869</strain>
    </source>
</reference>